<feature type="region of interest" description="Disordered" evidence="1">
    <location>
        <begin position="156"/>
        <end position="192"/>
    </location>
</feature>
<gene>
    <name evidence="3" type="ORF">Acr_00g0065340</name>
</gene>
<feature type="domain" description="Retrotransposon gag" evidence="2">
    <location>
        <begin position="69"/>
        <end position="141"/>
    </location>
</feature>
<protein>
    <recommendedName>
        <fullName evidence="2">Retrotransposon gag domain-containing protein</fullName>
    </recommendedName>
</protein>
<sequence>MDTGRKINTEFHNEVSEVLARHESSFDQIHATLQTITADLQALKLKPMFPLLATSTPLRNCPPMASLVRQIQGFVSWTEFTMALLYRFGPTEYENPSKALTRLKHTTTVSAYQEEFEKLSQLIDALLDNHLIGIFIAGLKDEVHLDVKLKNPRTLSEASASLDSSRNATASKRKPTPTTGLLGPPPISKTIP</sequence>
<evidence type="ECO:0000259" key="2">
    <source>
        <dbReference type="Pfam" id="PF03732"/>
    </source>
</evidence>
<name>A0A7J0DPS7_9ERIC</name>
<reference evidence="4" key="1">
    <citation type="submission" date="2019-07" db="EMBL/GenBank/DDBJ databases">
        <title>De Novo Assembly of kiwifruit Actinidia rufa.</title>
        <authorList>
            <person name="Sugita-Konishi S."/>
            <person name="Sato K."/>
            <person name="Mori E."/>
            <person name="Abe Y."/>
            <person name="Kisaki G."/>
            <person name="Hamano K."/>
            <person name="Suezawa K."/>
            <person name="Otani M."/>
            <person name="Fukuda T."/>
            <person name="Manabe T."/>
            <person name="Gomi K."/>
            <person name="Tabuchi M."/>
            <person name="Akimitsu K."/>
            <person name="Kataoka I."/>
        </authorList>
    </citation>
    <scope>NUCLEOTIDE SEQUENCE [LARGE SCALE GENOMIC DNA]</scope>
    <source>
        <strain evidence="4">cv. Fuchu</strain>
    </source>
</reference>
<evidence type="ECO:0000313" key="4">
    <source>
        <dbReference type="Proteomes" id="UP000585474"/>
    </source>
</evidence>
<dbReference type="OrthoDB" id="2013610at2759"/>
<organism evidence="3 4">
    <name type="scientific">Actinidia rufa</name>
    <dbReference type="NCBI Taxonomy" id="165716"/>
    <lineage>
        <taxon>Eukaryota</taxon>
        <taxon>Viridiplantae</taxon>
        <taxon>Streptophyta</taxon>
        <taxon>Embryophyta</taxon>
        <taxon>Tracheophyta</taxon>
        <taxon>Spermatophyta</taxon>
        <taxon>Magnoliopsida</taxon>
        <taxon>eudicotyledons</taxon>
        <taxon>Gunneridae</taxon>
        <taxon>Pentapetalae</taxon>
        <taxon>asterids</taxon>
        <taxon>Ericales</taxon>
        <taxon>Actinidiaceae</taxon>
        <taxon>Actinidia</taxon>
    </lineage>
</organism>
<dbReference type="Proteomes" id="UP000585474">
    <property type="component" value="Unassembled WGS sequence"/>
</dbReference>
<dbReference type="Pfam" id="PF03732">
    <property type="entry name" value="Retrotrans_gag"/>
    <property type="match status" value="1"/>
</dbReference>
<dbReference type="AlphaFoldDB" id="A0A7J0DPS7"/>
<accession>A0A7J0DPS7</accession>
<feature type="compositionally biased region" description="Pro residues" evidence="1">
    <location>
        <begin position="183"/>
        <end position="192"/>
    </location>
</feature>
<dbReference type="InterPro" id="IPR005162">
    <property type="entry name" value="Retrotrans_gag_dom"/>
</dbReference>
<feature type="compositionally biased region" description="Polar residues" evidence="1">
    <location>
        <begin position="156"/>
        <end position="170"/>
    </location>
</feature>
<proteinExistence type="predicted"/>
<comment type="caution">
    <text evidence="3">The sequence shown here is derived from an EMBL/GenBank/DDBJ whole genome shotgun (WGS) entry which is preliminary data.</text>
</comment>
<dbReference type="EMBL" id="BJWL01000338">
    <property type="protein sequence ID" value="GFS39865.1"/>
    <property type="molecule type" value="Genomic_DNA"/>
</dbReference>
<evidence type="ECO:0000256" key="1">
    <source>
        <dbReference type="SAM" id="MobiDB-lite"/>
    </source>
</evidence>
<evidence type="ECO:0000313" key="3">
    <source>
        <dbReference type="EMBL" id="GFS39865.1"/>
    </source>
</evidence>
<keyword evidence="4" id="KW-1185">Reference proteome</keyword>